<reference evidence="2" key="1">
    <citation type="submission" date="2020-04" db="EMBL/GenBank/DDBJ databases">
        <authorList>
            <person name="Alioto T."/>
            <person name="Alioto T."/>
            <person name="Gomez Garrido J."/>
        </authorList>
    </citation>
    <scope>NUCLEOTIDE SEQUENCE</scope>
    <source>
        <strain evidence="2">A484AB</strain>
    </source>
</reference>
<proteinExistence type="predicted"/>
<accession>A0A6S7HXV9</accession>
<dbReference type="AlphaFoldDB" id="A0A6S7HXV9"/>
<evidence type="ECO:0000256" key="1">
    <source>
        <dbReference type="SAM" id="MobiDB-lite"/>
    </source>
</evidence>
<keyword evidence="3" id="KW-1185">Reference proteome</keyword>
<protein>
    <submittedName>
        <fullName evidence="2">Uncharacterized protein</fullName>
    </submittedName>
</protein>
<dbReference type="Proteomes" id="UP001152795">
    <property type="component" value="Unassembled WGS sequence"/>
</dbReference>
<sequence length="59" mass="6712">MADEAVAIQKIQESDALFMELSKTFLLYTTVHQRISKTRIRKQTAGRKSQSDSTKPLTL</sequence>
<evidence type="ECO:0000313" key="2">
    <source>
        <dbReference type="EMBL" id="CAB4009409.1"/>
    </source>
</evidence>
<evidence type="ECO:0000313" key="3">
    <source>
        <dbReference type="Proteomes" id="UP001152795"/>
    </source>
</evidence>
<organism evidence="2 3">
    <name type="scientific">Paramuricea clavata</name>
    <name type="common">Red gorgonian</name>
    <name type="synonym">Violescent sea-whip</name>
    <dbReference type="NCBI Taxonomy" id="317549"/>
    <lineage>
        <taxon>Eukaryota</taxon>
        <taxon>Metazoa</taxon>
        <taxon>Cnidaria</taxon>
        <taxon>Anthozoa</taxon>
        <taxon>Octocorallia</taxon>
        <taxon>Malacalcyonacea</taxon>
        <taxon>Plexauridae</taxon>
        <taxon>Paramuricea</taxon>
    </lineage>
</organism>
<name>A0A6S7HXV9_PARCT</name>
<comment type="caution">
    <text evidence="2">The sequence shown here is derived from an EMBL/GenBank/DDBJ whole genome shotgun (WGS) entry which is preliminary data.</text>
</comment>
<feature type="compositionally biased region" description="Polar residues" evidence="1">
    <location>
        <begin position="46"/>
        <end position="59"/>
    </location>
</feature>
<dbReference type="EMBL" id="CACRXK020006440">
    <property type="protein sequence ID" value="CAB4009409.1"/>
    <property type="molecule type" value="Genomic_DNA"/>
</dbReference>
<gene>
    <name evidence="2" type="ORF">PACLA_8A072235</name>
</gene>
<feature type="region of interest" description="Disordered" evidence="1">
    <location>
        <begin position="37"/>
        <end position="59"/>
    </location>
</feature>